<keyword evidence="3" id="KW-1185">Reference proteome</keyword>
<name>A0A6G8S603_9GAMM</name>
<feature type="domain" description="DUF3298" evidence="1">
    <location>
        <begin position="184"/>
        <end position="247"/>
    </location>
</feature>
<dbReference type="Pfam" id="PF11738">
    <property type="entry name" value="DUF3298"/>
    <property type="match status" value="1"/>
</dbReference>
<dbReference type="Gene3D" id="3.90.640.20">
    <property type="entry name" value="Heat-shock cognate protein, ATPase"/>
    <property type="match status" value="1"/>
</dbReference>
<dbReference type="RefSeq" id="WP_166325916.1">
    <property type="nucleotide sequence ID" value="NZ_CP049916.1"/>
</dbReference>
<dbReference type="Gene3D" id="3.30.565.40">
    <property type="entry name" value="Fervidobacterium nodosum Rt17-B1 like"/>
    <property type="match status" value="1"/>
</dbReference>
<accession>A0A6G8S603</accession>
<proteinExistence type="predicted"/>
<dbReference type="InterPro" id="IPR037126">
    <property type="entry name" value="PdaC/RsiV-like_sf"/>
</dbReference>
<protein>
    <submittedName>
        <fullName evidence="2">DUF3298 domain-containing protein</fullName>
    </submittedName>
</protein>
<dbReference type="EMBL" id="CP049916">
    <property type="protein sequence ID" value="QIO09540.1"/>
    <property type="molecule type" value="Genomic_DNA"/>
</dbReference>
<dbReference type="InterPro" id="IPR021729">
    <property type="entry name" value="DUF3298"/>
</dbReference>
<evidence type="ECO:0000259" key="1">
    <source>
        <dbReference type="Pfam" id="PF11738"/>
    </source>
</evidence>
<dbReference type="AlphaFoldDB" id="A0A6G8S603"/>
<dbReference type="Proteomes" id="UP000501939">
    <property type="component" value="Chromosome"/>
</dbReference>
<evidence type="ECO:0000313" key="3">
    <source>
        <dbReference type="Proteomes" id="UP000501939"/>
    </source>
</evidence>
<dbReference type="PROSITE" id="PS51257">
    <property type="entry name" value="PROKAR_LIPOPROTEIN"/>
    <property type="match status" value="1"/>
</dbReference>
<dbReference type="KEGG" id="alj:G8D99_11320"/>
<sequence>MWVFKHDKKIILSGLGVLACLGLLGCQPKQPPQHDESQASTAIAQHGQEKTVESYWIEAKTRPMETAQKRVCEEDGCTDYAFQTIQTNHQWIDQYFEERIKKAYPVAFMSNPKNKAEQEVAENKLSQASARVRYMGQNQAIASFELSTRSYNAGAAHGSYHNEYVNFDLKNKKRISVDQLIASGQQDALKNAVYNANLMWLSEHNIEREKFQLSDNFYYNGTGLVFVYPLYELASYAEGITELAVPFIRIKSLIKPQYLPQLPEYSPEE</sequence>
<reference evidence="2 3" key="1">
    <citation type="submission" date="2020-03" db="EMBL/GenBank/DDBJ databases">
        <authorList>
            <person name="Zhu W."/>
        </authorList>
    </citation>
    <scope>NUCLEOTIDE SEQUENCE [LARGE SCALE GENOMIC DNA]</scope>
    <source>
        <strain evidence="2 3">185</strain>
    </source>
</reference>
<evidence type="ECO:0000313" key="2">
    <source>
        <dbReference type="EMBL" id="QIO09540.1"/>
    </source>
</evidence>
<gene>
    <name evidence="2" type="ORF">G8D99_11320</name>
</gene>
<organism evidence="2 3">
    <name type="scientific">Acinetobacter lanii</name>
    <dbReference type="NCBI Taxonomy" id="2715163"/>
    <lineage>
        <taxon>Bacteria</taxon>
        <taxon>Pseudomonadati</taxon>
        <taxon>Pseudomonadota</taxon>
        <taxon>Gammaproteobacteria</taxon>
        <taxon>Moraxellales</taxon>
        <taxon>Moraxellaceae</taxon>
        <taxon>Acinetobacter</taxon>
    </lineage>
</organism>